<dbReference type="PANTHER" id="PTHR23076">
    <property type="entry name" value="METALLOPROTEASE M41 FTSH"/>
    <property type="match status" value="1"/>
</dbReference>
<dbReference type="InterPro" id="IPR000642">
    <property type="entry name" value="Peptidase_M41"/>
</dbReference>
<reference evidence="3" key="3">
    <citation type="journal article" date="2016" name="Gigascience">
        <title>De novo construction of an expanded transcriptome assembly for the western tarnished plant bug, Lygus hesperus.</title>
        <authorList>
            <person name="Tassone E.E."/>
            <person name="Geib S.M."/>
            <person name="Hall B."/>
            <person name="Fabrick J.A."/>
            <person name="Brent C.S."/>
            <person name="Hull J.J."/>
        </authorList>
    </citation>
    <scope>NUCLEOTIDE SEQUENCE</scope>
</reference>
<dbReference type="EMBL" id="GDHC01010396">
    <property type="protein sequence ID" value="JAQ08233.1"/>
    <property type="molecule type" value="Transcribed_RNA"/>
</dbReference>
<feature type="domain" description="Peptidase M41" evidence="1">
    <location>
        <begin position="43"/>
        <end position="179"/>
    </location>
</feature>
<name>A0A0A9WE42_LYGHE</name>
<dbReference type="Gene3D" id="1.20.58.760">
    <property type="entry name" value="Peptidase M41"/>
    <property type="match status" value="1"/>
</dbReference>
<evidence type="ECO:0000259" key="1">
    <source>
        <dbReference type="Pfam" id="PF01434"/>
    </source>
</evidence>
<evidence type="ECO:0000313" key="3">
    <source>
        <dbReference type="EMBL" id="JAQ08233.1"/>
    </source>
</evidence>
<keyword evidence="2" id="KW-0645">Protease</keyword>
<dbReference type="SUPFAM" id="SSF140990">
    <property type="entry name" value="FtsH protease domain-like"/>
    <property type="match status" value="1"/>
</dbReference>
<keyword evidence="2" id="KW-0378">Hydrolase</keyword>
<accession>A0A0A9WE42</accession>
<sequence>MINQAAFEAARRGGNSVSVLDIENAKDKLQLGHPRDNFSMPVSEAKKTAYHEGGHALIALTTKGSMPIYKATIMPRGSALGYVYQVPEKDTIHMTNQQMQARIDVALAGRAAEEIIYGSDKITTGCSNDLEHATELIMHMIVDCGFSNLGIVNEEYTTMSDSKKYKVEKEAIAILHSSYQRVR</sequence>
<dbReference type="Pfam" id="PF01434">
    <property type="entry name" value="Peptidase_M41"/>
    <property type="match status" value="1"/>
</dbReference>
<dbReference type="GO" id="GO:0005524">
    <property type="term" value="F:ATP binding"/>
    <property type="evidence" value="ECO:0007669"/>
    <property type="project" value="InterPro"/>
</dbReference>
<reference evidence="2" key="2">
    <citation type="submission" date="2014-07" db="EMBL/GenBank/DDBJ databases">
        <authorList>
            <person name="Hull J."/>
        </authorList>
    </citation>
    <scope>NUCLEOTIDE SEQUENCE</scope>
</reference>
<evidence type="ECO:0000313" key="2">
    <source>
        <dbReference type="EMBL" id="JAG03100.1"/>
    </source>
</evidence>
<dbReference type="EMBL" id="GBHO01040504">
    <property type="protein sequence ID" value="JAG03100.1"/>
    <property type="molecule type" value="Transcribed_RNA"/>
</dbReference>
<dbReference type="AlphaFoldDB" id="A0A0A9WE42"/>
<keyword evidence="2" id="KW-0482">Metalloprotease</keyword>
<protein>
    <submittedName>
        <fullName evidence="2">ATP-dependent zinc metalloprotease FTSH 11, chloroplastic/mitochondrial</fullName>
    </submittedName>
</protein>
<gene>
    <name evidence="2" type="primary">FTSH11_0</name>
    <name evidence="3" type="synonym">FTSH11_1</name>
    <name evidence="2" type="ORF">CM83_29414</name>
    <name evidence="3" type="ORF">g.7480</name>
</gene>
<proteinExistence type="predicted"/>
<dbReference type="GO" id="GO:0004176">
    <property type="term" value="F:ATP-dependent peptidase activity"/>
    <property type="evidence" value="ECO:0007669"/>
    <property type="project" value="InterPro"/>
</dbReference>
<reference evidence="2" key="1">
    <citation type="journal article" date="2014" name="PLoS ONE">
        <title>Transcriptome-Based Identification of ABC Transporters in the Western Tarnished Plant Bug Lygus hesperus.</title>
        <authorList>
            <person name="Hull J.J."/>
            <person name="Chaney K."/>
            <person name="Geib S.M."/>
            <person name="Fabrick J.A."/>
            <person name="Brent C.S."/>
            <person name="Walsh D."/>
            <person name="Lavine L.C."/>
        </authorList>
    </citation>
    <scope>NUCLEOTIDE SEQUENCE</scope>
</reference>
<dbReference type="PANTHER" id="PTHR23076:SF97">
    <property type="entry name" value="ATP-DEPENDENT ZINC METALLOPROTEASE YME1L1"/>
    <property type="match status" value="1"/>
</dbReference>
<dbReference type="GO" id="GO:0006508">
    <property type="term" value="P:proteolysis"/>
    <property type="evidence" value="ECO:0007669"/>
    <property type="project" value="UniProtKB-KW"/>
</dbReference>
<dbReference type="GO" id="GO:0004222">
    <property type="term" value="F:metalloendopeptidase activity"/>
    <property type="evidence" value="ECO:0007669"/>
    <property type="project" value="InterPro"/>
</dbReference>
<dbReference type="InterPro" id="IPR037219">
    <property type="entry name" value="Peptidase_M41-like"/>
</dbReference>
<organism evidence="2">
    <name type="scientific">Lygus hesperus</name>
    <name type="common">Western plant bug</name>
    <dbReference type="NCBI Taxonomy" id="30085"/>
    <lineage>
        <taxon>Eukaryota</taxon>
        <taxon>Metazoa</taxon>
        <taxon>Ecdysozoa</taxon>
        <taxon>Arthropoda</taxon>
        <taxon>Hexapoda</taxon>
        <taxon>Insecta</taxon>
        <taxon>Pterygota</taxon>
        <taxon>Neoptera</taxon>
        <taxon>Paraneoptera</taxon>
        <taxon>Hemiptera</taxon>
        <taxon>Heteroptera</taxon>
        <taxon>Panheteroptera</taxon>
        <taxon>Cimicomorpha</taxon>
        <taxon>Miridae</taxon>
        <taxon>Mirini</taxon>
        <taxon>Lygus</taxon>
    </lineage>
</organism>